<accession>A0ACD3SM93</accession>
<sequence length="327" mass="35557">MDLRQLRYFVAVAEELSFTAAAQRLNISQPPLSMQIMALEEAVGTKLIDRSRRHISLTEAGRVFLDQARATLSQLSNAVELTQRAGRGEAGLLRVAFTGSVPLVPGFAALIRTFRQEWPLARLEIMHMATGPQLQALEDRHIDVGLLRPSPQFQPPPHVRFTPFWKDELRVVLPADHPLCAHAGPIPIRALGGQPLILFPRALSCGLYGHVMDLCNQAGVVPHVAQEAREGATIIGLVAAGVGISVLPEAYARLQTVGVHYAPLESTAAHSQLYVAHRNDEPSLLTQRFVELAERMAHDTPRADAVVRAGKRAAKGGTPRPVTEPAA</sequence>
<organism evidence="1 2">
    <name type="scientific">Imbroritus primus</name>
    <dbReference type="NCBI Taxonomy" id="3058603"/>
    <lineage>
        <taxon>Bacteria</taxon>
        <taxon>Pseudomonadati</taxon>
        <taxon>Pseudomonadota</taxon>
        <taxon>Betaproteobacteria</taxon>
        <taxon>Burkholderiales</taxon>
        <taxon>Burkholderiaceae</taxon>
        <taxon>Imbroritus</taxon>
    </lineage>
</organism>
<evidence type="ECO:0000313" key="1">
    <source>
        <dbReference type="EMBL" id="TMS57342.1"/>
    </source>
</evidence>
<name>A0ACD3SM93_9BURK</name>
<dbReference type="Proteomes" id="UP000004277">
    <property type="component" value="Unassembled WGS sequence"/>
</dbReference>
<gene>
    <name evidence="1" type="ORF">MW7_012990</name>
</gene>
<evidence type="ECO:0000313" key="2">
    <source>
        <dbReference type="Proteomes" id="UP000004277"/>
    </source>
</evidence>
<reference evidence="1" key="1">
    <citation type="submission" date="2019-05" db="EMBL/GenBank/DDBJ databases">
        <title>Revised genome assembly of Burkholderiaceae (previously Ralstonia) sp. PBA.</title>
        <authorList>
            <person name="Gan H.M."/>
        </authorList>
    </citation>
    <scope>NUCLEOTIDE SEQUENCE</scope>
    <source>
        <strain evidence="1">PBA</strain>
    </source>
</reference>
<protein>
    <submittedName>
        <fullName evidence="1">LysR family transcriptional regulator</fullName>
    </submittedName>
</protein>
<dbReference type="EMBL" id="AKCV02000024">
    <property type="protein sequence ID" value="TMS57342.1"/>
    <property type="molecule type" value="Genomic_DNA"/>
</dbReference>
<keyword evidence="2" id="KW-1185">Reference proteome</keyword>
<comment type="caution">
    <text evidence="1">The sequence shown here is derived from an EMBL/GenBank/DDBJ whole genome shotgun (WGS) entry which is preliminary data.</text>
</comment>
<proteinExistence type="predicted"/>